<dbReference type="Proteomes" id="UP000663833">
    <property type="component" value="Unassembled WGS sequence"/>
</dbReference>
<evidence type="ECO:0000313" key="4">
    <source>
        <dbReference type="EMBL" id="CAF4660447.1"/>
    </source>
</evidence>
<dbReference type="EMBL" id="CAJNYD010000919">
    <property type="protein sequence ID" value="CAF3306854.1"/>
    <property type="molecule type" value="Genomic_DNA"/>
</dbReference>
<protein>
    <submittedName>
        <fullName evidence="4">Uncharacterized protein</fullName>
    </submittedName>
</protein>
<evidence type="ECO:0000313" key="2">
    <source>
        <dbReference type="EMBL" id="CAF3306854.1"/>
    </source>
</evidence>
<proteinExistence type="predicted"/>
<dbReference type="Proteomes" id="UP000663851">
    <property type="component" value="Unassembled WGS sequence"/>
</dbReference>
<reference evidence="4" key="1">
    <citation type="submission" date="2021-02" db="EMBL/GenBank/DDBJ databases">
        <authorList>
            <person name="Nowell W R."/>
        </authorList>
    </citation>
    <scope>NUCLEOTIDE SEQUENCE</scope>
</reference>
<dbReference type="AlphaFoldDB" id="A0A821FZM0"/>
<sequence length="110" mass="13182">MTTSDRKGLTIVSLSSYLIFLISGNETKTFYPLTIQIKHEEKDTFNLCYNLPTNHSYYLTFRLFEHKQIKFGLLSPAYQYQERSIKLFTQYNISTESFIDLFFVFILFYR</sequence>
<name>A0A821FZM0_9BILA</name>
<keyword evidence="1" id="KW-0812">Transmembrane</keyword>
<organism evidence="4 5">
    <name type="scientific">Rotaria socialis</name>
    <dbReference type="NCBI Taxonomy" id="392032"/>
    <lineage>
        <taxon>Eukaryota</taxon>
        <taxon>Metazoa</taxon>
        <taxon>Spiralia</taxon>
        <taxon>Gnathifera</taxon>
        <taxon>Rotifera</taxon>
        <taxon>Eurotatoria</taxon>
        <taxon>Bdelloidea</taxon>
        <taxon>Philodinida</taxon>
        <taxon>Philodinidae</taxon>
        <taxon>Rotaria</taxon>
    </lineage>
</organism>
<keyword evidence="1" id="KW-0472">Membrane</keyword>
<dbReference type="Proteomes" id="UP000663838">
    <property type="component" value="Unassembled WGS sequence"/>
</dbReference>
<evidence type="ECO:0000313" key="5">
    <source>
        <dbReference type="Proteomes" id="UP000663838"/>
    </source>
</evidence>
<keyword evidence="1" id="KW-1133">Transmembrane helix</keyword>
<dbReference type="EMBL" id="CAJOBS010000919">
    <property type="protein sequence ID" value="CAF4660447.1"/>
    <property type="molecule type" value="Genomic_DNA"/>
</dbReference>
<dbReference type="EMBL" id="CAJOBO010000350">
    <property type="protein sequence ID" value="CAF4199035.1"/>
    <property type="molecule type" value="Genomic_DNA"/>
</dbReference>
<evidence type="ECO:0000313" key="3">
    <source>
        <dbReference type="EMBL" id="CAF4199035.1"/>
    </source>
</evidence>
<feature type="transmembrane region" description="Helical" evidence="1">
    <location>
        <begin position="91"/>
        <end position="109"/>
    </location>
</feature>
<gene>
    <name evidence="3" type="ORF">HFQ381_LOCUS7352</name>
    <name evidence="2" type="ORF">LUA448_LOCUS8612</name>
    <name evidence="4" type="ORF">TOA249_LOCUS14657</name>
</gene>
<accession>A0A821FZM0</accession>
<comment type="caution">
    <text evidence="4">The sequence shown here is derived from an EMBL/GenBank/DDBJ whole genome shotgun (WGS) entry which is preliminary data.</text>
</comment>
<evidence type="ECO:0000256" key="1">
    <source>
        <dbReference type="SAM" id="Phobius"/>
    </source>
</evidence>